<organism evidence="1 2">
    <name type="scientific">Blastopirellula marina</name>
    <dbReference type="NCBI Taxonomy" id="124"/>
    <lineage>
        <taxon>Bacteria</taxon>
        <taxon>Pseudomonadati</taxon>
        <taxon>Planctomycetota</taxon>
        <taxon>Planctomycetia</taxon>
        <taxon>Pirellulales</taxon>
        <taxon>Pirellulaceae</taxon>
        <taxon>Blastopirellula</taxon>
    </lineage>
</organism>
<sequence>MLYYAREHVLPCDRFGMADYLNVGMPAGTTRFIYFLKMLIQLNLSGFDVFWWQYLQAGNRIRIQTGR</sequence>
<gene>
    <name evidence="1" type="ORF">C5Y96_18655</name>
</gene>
<evidence type="ECO:0000313" key="2">
    <source>
        <dbReference type="Proteomes" id="UP000240009"/>
    </source>
</evidence>
<comment type="caution">
    <text evidence="1">The sequence shown here is derived from an EMBL/GenBank/DDBJ whole genome shotgun (WGS) entry which is preliminary data.</text>
</comment>
<dbReference type="AlphaFoldDB" id="A0A2S8F5Z6"/>
<accession>A0A2S8F5Z6</accession>
<reference evidence="1 2" key="1">
    <citation type="submission" date="2018-02" db="EMBL/GenBank/DDBJ databases">
        <title>Comparative genomes isolates from brazilian mangrove.</title>
        <authorList>
            <person name="Araujo J.E."/>
            <person name="Taketani R.G."/>
            <person name="Silva M.C.P."/>
            <person name="Loureco M.V."/>
            <person name="Andreote F.D."/>
        </authorList>
    </citation>
    <scope>NUCLEOTIDE SEQUENCE [LARGE SCALE GENOMIC DNA]</scope>
    <source>
        <strain evidence="1 2">HEX-2 MGV</strain>
    </source>
</reference>
<protein>
    <submittedName>
        <fullName evidence="1">Uncharacterized protein</fullName>
    </submittedName>
</protein>
<evidence type="ECO:0000313" key="1">
    <source>
        <dbReference type="EMBL" id="PQO27550.1"/>
    </source>
</evidence>
<name>A0A2S8F5Z6_9BACT</name>
<proteinExistence type="predicted"/>
<dbReference type="EMBL" id="PUIA01000057">
    <property type="protein sequence ID" value="PQO27550.1"/>
    <property type="molecule type" value="Genomic_DNA"/>
</dbReference>
<dbReference type="Proteomes" id="UP000240009">
    <property type="component" value="Unassembled WGS sequence"/>
</dbReference>